<dbReference type="eggNOG" id="KOG0926">
    <property type="taxonomic scope" value="Eukaryota"/>
</dbReference>
<dbReference type="PANTHER" id="PTHR18934">
    <property type="entry name" value="ATP-DEPENDENT RNA HELICASE"/>
    <property type="match status" value="1"/>
</dbReference>
<dbReference type="InterPro" id="IPR027417">
    <property type="entry name" value="P-loop_NTPase"/>
</dbReference>
<organism evidence="7 9">
    <name type="scientific">Medicago truncatula</name>
    <name type="common">Barrel medic</name>
    <name type="synonym">Medicago tribuloides</name>
    <dbReference type="NCBI Taxonomy" id="3880"/>
    <lineage>
        <taxon>Eukaryota</taxon>
        <taxon>Viridiplantae</taxon>
        <taxon>Streptophyta</taxon>
        <taxon>Embryophyta</taxon>
        <taxon>Tracheophyta</taxon>
        <taxon>Spermatophyta</taxon>
        <taxon>Magnoliopsida</taxon>
        <taxon>eudicotyledons</taxon>
        <taxon>Gunneridae</taxon>
        <taxon>Pentapetalae</taxon>
        <taxon>rosids</taxon>
        <taxon>fabids</taxon>
        <taxon>Fabales</taxon>
        <taxon>Fabaceae</taxon>
        <taxon>Papilionoideae</taxon>
        <taxon>50 kb inversion clade</taxon>
        <taxon>NPAAA clade</taxon>
        <taxon>Hologalegina</taxon>
        <taxon>IRL clade</taxon>
        <taxon>Trifolieae</taxon>
        <taxon>Medicago</taxon>
    </lineage>
</organism>
<evidence type="ECO:0000256" key="2">
    <source>
        <dbReference type="ARBA" id="ARBA00022741"/>
    </source>
</evidence>
<dbReference type="GO" id="GO:0003724">
    <property type="term" value="F:RNA helicase activity"/>
    <property type="evidence" value="ECO:0007669"/>
    <property type="project" value="UniProtKB-EC"/>
</dbReference>
<accession>G7JB82</accession>
<dbReference type="EC" id="3.6.4.13" evidence="1"/>
<dbReference type="GO" id="GO:0005730">
    <property type="term" value="C:nucleolus"/>
    <property type="evidence" value="ECO:0000318"/>
    <property type="project" value="GO_Central"/>
</dbReference>
<dbReference type="AlphaFoldDB" id="G7JB82"/>
<reference evidence="8" key="3">
    <citation type="submission" date="2015-04" db="UniProtKB">
        <authorList>
            <consortium name="EnsemblPlants"/>
        </authorList>
    </citation>
    <scope>IDENTIFICATION</scope>
    <source>
        <strain evidence="8">cv. Jemalong A17</strain>
    </source>
</reference>
<dbReference type="EnsemblPlants" id="AES71134">
    <property type="protein sequence ID" value="AES71134"/>
    <property type="gene ID" value="MTR_3g070430"/>
</dbReference>
<dbReference type="GO" id="GO:0016787">
    <property type="term" value="F:hydrolase activity"/>
    <property type="evidence" value="ECO:0007669"/>
    <property type="project" value="UniProtKB-KW"/>
</dbReference>
<dbReference type="GO" id="GO:0000462">
    <property type="term" value="P:maturation of SSU-rRNA from tricistronic rRNA transcript (SSU-rRNA, 5.8S rRNA, LSU-rRNA)"/>
    <property type="evidence" value="ECO:0000318"/>
    <property type="project" value="GO_Central"/>
</dbReference>
<reference evidence="7 9" key="1">
    <citation type="journal article" date="2011" name="Nature">
        <title>The Medicago genome provides insight into the evolution of rhizobial symbioses.</title>
        <authorList>
            <person name="Young N.D."/>
            <person name="Debelle F."/>
            <person name="Oldroyd G.E."/>
            <person name="Geurts R."/>
            <person name="Cannon S.B."/>
            <person name="Udvardi M.K."/>
            <person name="Benedito V.A."/>
            <person name="Mayer K.F."/>
            <person name="Gouzy J."/>
            <person name="Schoof H."/>
            <person name="Van de Peer Y."/>
            <person name="Proost S."/>
            <person name="Cook D.R."/>
            <person name="Meyers B.C."/>
            <person name="Spannagl M."/>
            <person name="Cheung F."/>
            <person name="De Mita S."/>
            <person name="Krishnakumar V."/>
            <person name="Gundlach H."/>
            <person name="Zhou S."/>
            <person name="Mudge J."/>
            <person name="Bharti A.K."/>
            <person name="Murray J.D."/>
            <person name="Naoumkina M.A."/>
            <person name="Rosen B."/>
            <person name="Silverstein K.A."/>
            <person name="Tang H."/>
            <person name="Rombauts S."/>
            <person name="Zhao P.X."/>
            <person name="Zhou P."/>
            <person name="Barbe V."/>
            <person name="Bardou P."/>
            <person name="Bechner M."/>
            <person name="Bellec A."/>
            <person name="Berger A."/>
            <person name="Berges H."/>
            <person name="Bidwell S."/>
            <person name="Bisseling T."/>
            <person name="Choisne N."/>
            <person name="Couloux A."/>
            <person name="Denny R."/>
            <person name="Deshpande S."/>
            <person name="Dai X."/>
            <person name="Doyle J.J."/>
            <person name="Dudez A.M."/>
            <person name="Farmer A.D."/>
            <person name="Fouteau S."/>
            <person name="Franken C."/>
            <person name="Gibelin C."/>
            <person name="Gish J."/>
            <person name="Goldstein S."/>
            <person name="Gonzalez A.J."/>
            <person name="Green P.J."/>
            <person name="Hallab A."/>
            <person name="Hartog M."/>
            <person name="Hua A."/>
            <person name="Humphray S.J."/>
            <person name="Jeong D.H."/>
            <person name="Jing Y."/>
            <person name="Jocker A."/>
            <person name="Kenton S.M."/>
            <person name="Kim D.J."/>
            <person name="Klee K."/>
            <person name="Lai H."/>
            <person name="Lang C."/>
            <person name="Lin S."/>
            <person name="Macmil S.L."/>
            <person name="Magdelenat G."/>
            <person name="Matthews L."/>
            <person name="McCorrison J."/>
            <person name="Monaghan E.L."/>
            <person name="Mun J.H."/>
            <person name="Najar F.Z."/>
            <person name="Nicholson C."/>
            <person name="Noirot C."/>
            <person name="O'Bleness M."/>
            <person name="Paule C.R."/>
            <person name="Poulain J."/>
            <person name="Prion F."/>
            <person name="Qin B."/>
            <person name="Qu C."/>
            <person name="Retzel E.F."/>
            <person name="Riddle C."/>
            <person name="Sallet E."/>
            <person name="Samain S."/>
            <person name="Samson N."/>
            <person name="Sanders I."/>
            <person name="Saurat O."/>
            <person name="Scarpelli C."/>
            <person name="Schiex T."/>
            <person name="Segurens B."/>
            <person name="Severin A.J."/>
            <person name="Sherrier D.J."/>
            <person name="Shi R."/>
            <person name="Sims S."/>
            <person name="Singer S.R."/>
            <person name="Sinharoy S."/>
            <person name="Sterck L."/>
            <person name="Viollet A."/>
            <person name="Wang B.B."/>
            <person name="Wang K."/>
            <person name="Wang M."/>
            <person name="Wang X."/>
            <person name="Warfsmann J."/>
            <person name="Weissenbach J."/>
            <person name="White D.D."/>
            <person name="White J.D."/>
            <person name="Wiley G.B."/>
            <person name="Wincker P."/>
            <person name="Xing Y."/>
            <person name="Yang L."/>
            <person name="Yao Z."/>
            <person name="Ying F."/>
            <person name="Zhai J."/>
            <person name="Zhou L."/>
            <person name="Zuber A."/>
            <person name="Denarie J."/>
            <person name="Dixon R.A."/>
            <person name="May G.D."/>
            <person name="Schwartz D.C."/>
            <person name="Rogers J."/>
            <person name="Quetier F."/>
            <person name="Town C.D."/>
            <person name="Roe B.A."/>
        </authorList>
    </citation>
    <scope>NUCLEOTIDE SEQUENCE [LARGE SCALE GENOMIC DNA]</scope>
    <source>
        <strain evidence="7">A17</strain>
        <strain evidence="8 9">cv. Jemalong A17</strain>
    </source>
</reference>
<dbReference type="EMBL" id="CM001219">
    <property type="protein sequence ID" value="AES71134.2"/>
    <property type="molecule type" value="Genomic_DNA"/>
</dbReference>
<protein>
    <recommendedName>
        <fullName evidence="1">RNA helicase</fullName>
        <ecNumber evidence="1">3.6.4.13</ecNumber>
    </recommendedName>
</protein>
<reference evidence="7 9" key="2">
    <citation type="journal article" date="2014" name="BMC Genomics">
        <title>An improved genome release (version Mt4.0) for the model legume Medicago truncatula.</title>
        <authorList>
            <person name="Tang H."/>
            <person name="Krishnakumar V."/>
            <person name="Bidwell S."/>
            <person name="Rosen B."/>
            <person name="Chan A."/>
            <person name="Zhou S."/>
            <person name="Gentzbittel L."/>
            <person name="Childs K.L."/>
            <person name="Yandell M."/>
            <person name="Gundlach H."/>
            <person name="Mayer K.F."/>
            <person name="Schwartz D.C."/>
            <person name="Town C.D."/>
        </authorList>
    </citation>
    <scope>GENOME REANNOTATION</scope>
    <source>
        <strain evidence="8 9">cv. Jemalong A17</strain>
    </source>
</reference>
<dbReference type="PaxDb" id="3880-AES71134"/>
<accession>A0A0C3VID9</accession>
<dbReference type="GO" id="GO:0005524">
    <property type="term" value="F:ATP binding"/>
    <property type="evidence" value="ECO:0007669"/>
    <property type="project" value="UniProtKB-KW"/>
</dbReference>
<dbReference type="Gene3D" id="3.40.50.300">
    <property type="entry name" value="P-loop containing nucleotide triphosphate hydrolases"/>
    <property type="match status" value="1"/>
</dbReference>
<keyword evidence="2" id="KW-0547">Nucleotide-binding</keyword>
<dbReference type="HOGENOM" id="CLU_549064_0_0_1"/>
<keyword evidence="5" id="KW-0067">ATP-binding</keyword>
<keyword evidence="4 7" id="KW-0347">Helicase</keyword>
<keyword evidence="3" id="KW-0378">Hydrolase</keyword>
<evidence type="ECO:0000256" key="6">
    <source>
        <dbReference type="ARBA" id="ARBA00047984"/>
    </source>
</evidence>
<proteinExistence type="predicted"/>
<sequence length="497" mass="56384">MVVRVLLQQIYNKQQNIILSGEIHDFTSGSVFQTPQPVIEIPTSKFPGTVYFAKKTEKTDFSVQPIGRSWKFTRGSYAKGELEFNDDDDHEDSENKSDILDALGKEGSIVSLKDAFEKLSGQAPLNSSNEMTTFSVNTEEGLDKSKVCSEKIARESHSPSPGALFVLELYAVLPAAAQLRLFEGVKEGKRLVVVATNVAENYDSSNGMETYEVQWISKPVRHLFLNMQAELKPDTVIVSILPEFNNEFPEYSPAEVKKVSALGAVPLKSMHIKKVFCYMLPFPTSLKVTSLLEAENCLKALEALDCRDELIILVKAMTHYTLSPCHYRMILTVIKNTRHDHKCNPRLPLAYAISAAAHMFCRVLDKHKSLEFCEDSTLSLKIMDDMSKLRLRNWSFIRVKVVLNKNTHGFHKTLDDVENAQQNSSKYVLVWEDRIAKRITTSRATDGEMNCRTYPSCMVEESIFVHRWSSLSTVHPEFLIYNEKYPCLRETISAWSN</sequence>
<name>G7JB82_MEDTR</name>
<evidence type="ECO:0000256" key="5">
    <source>
        <dbReference type="ARBA" id="ARBA00022840"/>
    </source>
</evidence>
<evidence type="ECO:0000256" key="1">
    <source>
        <dbReference type="ARBA" id="ARBA00012552"/>
    </source>
</evidence>
<evidence type="ECO:0000313" key="9">
    <source>
        <dbReference type="Proteomes" id="UP000002051"/>
    </source>
</evidence>
<dbReference type="PANTHER" id="PTHR18934:SF99">
    <property type="entry name" value="ATP-DEPENDENT RNA HELICASE DHX37-RELATED"/>
    <property type="match status" value="1"/>
</dbReference>
<comment type="catalytic activity">
    <reaction evidence="6">
        <text>ATP + H2O = ADP + phosphate + H(+)</text>
        <dbReference type="Rhea" id="RHEA:13065"/>
        <dbReference type="ChEBI" id="CHEBI:15377"/>
        <dbReference type="ChEBI" id="CHEBI:15378"/>
        <dbReference type="ChEBI" id="CHEBI:30616"/>
        <dbReference type="ChEBI" id="CHEBI:43474"/>
        <dbReference type="ChEBI" id="CHEBI:456216"/>
        <dbReference type="EC" id="3.6.4.13"/>
    </reaction>
</comment>
<dbReference type="GO" id="GO:0003723">
    <property type="term" value="F:RNA binding"/>
    <property type="evidence" value="ECO:0000318"/>
    <property type="project" value="GO_Central"/>
</dbReference>
<dbReference type="GO" id="GO:0004386">
    <property type="term" value="F:helicase activity"/>
    <property type="evidence" value="ECO:0000318"/>
    <property type="project" value="GO_Central"/>
</dbReference>
<dbReference type="Proteomes" id="UP000002051">
    <property type="component" value="Chromosome 3"/>
</dbReference>
<evidence type="ECO:0000313" key="8">
    <source>
        <dbReference type="EnsemblPlants" id="AES71134"/>
    </source>
</evidence>
<keyword evidence="9" id="KW-1185">Reference proteome</keyword>
<evidence type="ECO:0000313" key="7">
    <source>
        <dbReference type="EMBL" id="AES71134.2"/>
    </source>
</evidence>
<evidence type="ECO:0000256" key="4">
    <source>
        <dbReference type="ARBA" id="ARBA00022806"/>
    </source>
</evidence>
<gene>
    <name evidence="7" type="ordered locus">MTR_3g070430</name>
</gene>
<dbReference type="STRING" id="3880.G7JB82"/>
<evidence type="ECO:0000256" key="3">
    <source>
        <dbReference type="ARBA" id="ARBA00022801"/>
    </source>
</evidence>